<proteinExistence type="predicted"/>
<reference evidence="3 4" key="1">
    <citation type="submission" date="2016-03" db="EMBL/GenBank/DDBJ databases">
        <title>Whole genome sequencing of Grifola frondosa 9006-11.</title>
        <authorList>
            <person name="Min B."/>
            <person name="Park H."/>
            <person name="Kim J.-G."/>
            <person name="Cho H."/>
            <person name="Oh Y.-L."/>
            <person name="Kong W.-S."/>
            <person name="Choi I.-G."/>
        </authorList>
    </citation>
    <scope>NUCLEOTIDE SEQUENCE [LARGE SCALE GENOMIC DNA]</scope>
    <source>
        <strain evidence="3 4">9006-11</strain>
    </source>
</reference>
<keyword evidence="1" id="KW-1133">Transmembrane helix</keyword>
<feature type="chain" id="PRO_5013108337" evidence="2">
    <location>
        <begin position="16"/>
        <end position="314"/>
    </location>
</feature>
<evidence type="ECO:0000256" key="1">
    <source>
        <dbReference type="SAM" id="Phobius"/>
    </source>
</evidence>
<feature type="transmembrane region" description="Helical" evidence="1">
    <location>
        <begin position="138"/>
        <end position="161"/>
    </location>
</feature>
<feature type="transmembrane region" description="Helical" evidence="1">
    <location>
        <begin position="275"/>
        <end position="299"/>
    </location>
</feature>
<gene>
    <name evidence="3" type="ORF">A0H81_13851</name>
</gene>
<evidence type="ECO:0000313" key="3">
    <source>
        <dbReference type="EMBL" id="OBZ66316.1"/>
    </source>
</evidence>
<dbReference type="OMA" id="RESTHMY"/>
<comment type="caution">
    <text evidence="3">The sequence shown here is derived from an EMBL/GenBank/DDBJ whole genome shotgun (WGS) entry which is preliminary data.</text>
</comment>
<feature type="signal peptide" evidence="2">
    <location>
        <begin position="1"/>
        <end position="15"/>
    </location>
</feature>
<dbReference type="EMBL" id="LUGG01000032">
    <property type="protein sequence ID" value="OBZ66316.1"/>
    <property type="molecule type" value="Genomic_DNA"/>
</dbReference>
<keyword evidence="1" id="KW-0812">Transmembrane</keyword>
<dbReference type="OrthoDB" id="3259067at2759"/>
<name>A0A1C7LQ07_GRIFR</name>
<protein>
    <submittedName>
        <fullName evidence="3">Uncharacterized protein</fullName>
    </submittedName>
</protein>
<evidence type="ECO:0000256" key="2">
    <source>
        <dbReference type="SAM" id="SignalP"/>
    </source>
</evidence>
<keyword evidence="4" id="KW-1185">Reference proteome</keyword>
<dbReference type="STRING" id="5627.A0A1C7LQ07"/>
<evidence type="ECO:0000313" key="4">
    <source>
        <dbReference type="Proteomes" id="UP000092993"/>
    </source>
</evidence>
<sequence>MLVTILGCRTVLVTAGSSAAQGYFNSSFLPAGLGYLLAHLVDFRRMYLYERSDSSITGDQQHAELKVFLTFQFLGGAGLLAVLLTAIFDPKIYRHFTWLNFCITWIIYSISYTLLAFTGKQTSPEPPAYPLCLAQASLIYAAPVLVASSTFALVLQLWFTLSSALSPPVKGNDRGGRYWIRNALLLVLPYVAWFAVVIAILVVGSTHPDTVRRAGGLVYCVINTGTPGNIVAIFVAAVMFVMIIFDIYIGVVLYRNWRALRVSSVSLLLAARSSSLSAVSYFAGNTIIALMPFIAFLVFGTQRDILRVWTFQRR</sequence>
<feature type="transmembrane region" description="Helical" evidence="1">
    <location>
        <begin position="67"/>
        <end position="86"/>
    </location>
</feature>
<accession>A0A1C7LQ07</accession>
<keyword evidence="2" id="KW-0732">Signal</keyword>
<keyword evidence="1" id="KW-0472">Membrane</keyword>
<dbReference type="Proteomes" id="UP000092993">
    <property type="component" value="Unassembled WGS sequence"/>
</dbReference>
<dbReference type="AlphaFoldDB" id="A0A1C7LQ07"/>
<feature type="transmembrane region" description="Helical" evidence="1">
    <location>
        <begin position="230"/>
        <end position="254"/>
    </location>
</feature>
<organism evidence="3 4">
    <name type="scientific">Grifola frondosa</name>
    <name type="common">Maitake</name>
    <name type="synonym">Polyporus frondosus</name>
    <dbReference type="NCBI Taxonomy" id="5627"/>
    <lineage>
        <taxon>Eukaryota</taxon>
        <taxon>Fungi</taxon>
        <taxon>Dikarya</taxon>
        <taxon>Basidiomycota</taxon>
        <taxon>Agaricomycotina</taxon>
        <taxon>Agaricomycetes</taxon>
        <taxon>Polyporales</taxon>
        <taxon>Grifolaceae</taxon>
        <taxon>Grifola</taxon>
    </lineage>
</organism>
<feature type="transmembrane region" description="Helical" evidence="1">
    <location>
        <begin position="98"/>
        <end position="118"/>
    </location>
</feature>
<feature type="transmembrane region" description="Helical" evidence="1">
    <location>
        <begin position="182"/>
        <end position="203"/>
    </location>
</feature>